<proteinExistence type="predicted"/>
<dbReference type="GO" id="GO:0008270">
    <property type="term" value="F:zinc ion binding"/>
    <property type="evidence" value="ECO:0007669"/>
    <property type="project" value="UniProtKB-KW"/>
</dbReference>
<dbReference type="Gene3D" id="3.30.710.10">
    <property type="entry name" value="Potassium Channel Kv1.1, Chain A"/>
    <property type="match status" value="1"/>
</dbReference>
<evidence type="ECO:0000256" key="4">
    <source>
        <dbReference type="ARBA" id="ARBA00022833"/>
    </source>
</evidence>
<feature type="region of interest" description="Disordered" evidence="6">
    <location>
        <begin position="388"/>
        <end position="420"/>
    </location>
</feature>
<organism evidence="8 9">
    <name type="scientific">Aedes aegypti</name>
    <name type="common">Yellowfever mosquito</name>
    <name type="synonym">Culex aegypti</name>
    <dbReference type="NCBI Taxonomy" id="7159"/>
    <lineage>
        <taxon>Eukaryota</taxon>
        <taxon>Metazoa</taxon>
        <taxon>Ecdysozoa</taxon>
        <taxon>Arthropoda</taxon>
        <taxon>Hexapoda</taxon>
        <taxon>Insecta</taxon>
        <taxon>Pterygota</taxon>
        <taxon>Neoptera</taxon>
        <taxon>Endopterygota</taxon>
        <taxon>Diptera</taxon>
        <taxon>Nematocera</taxon>
        <taxon>Culicoidea</taxon>
        <taxon>Culicidae</taxon>
        <taxon>Culicinae</taxon>
        <taxon>Aedini</taxon>
        <taxon>Aedes</taxon>
        <taxon>Stegomyia</taxon>
    </lineage>
</organism>
<evidence type="ECO:0000313" key="8">
    <source>
        <dbReference type="EMBL" id="EAT37401.1"/>
    </source>
</evidence>
<dbReference type="AlphaFoldDB" id="Q16SI0"/>
<reference evidence="8" key="2">
    <citation type="journal article" date="2007" name="Science">
        <title>Genome sequence of Aedes aegypti, a major arbovirus vector.</title>
        <authorList>
            <person name="Nene V."/>
            <person name="Wortman J.R."/>
            <person name="Lawson D."/>
            <person name="Haas B."/>
            <person name="Kodira C."/>
            <person name="Tu Z.J."/>
            <person name="Loftus B."/>
            <person name="Xi Z."/>
            <person name="Megy K."/>
            <person name="Grabherr M."/>
            <person name="Ren Q."/>
            <person name="Zdobnov E.M."/>
            <person name="Lobo N.F."/>
            <person name="Campbell K.S."/>
            <person name="Brown S.E."/>
            <person name="Bonaldo M.F."/>
            <person name="Zhu J."/>
            <person name="Sinkins S.P."/>
            <person name="Hogenkamp D.G."/>
            <person name="Amedeo P."/>
            <person name="Arensburger P."/>
            <person name="Atkinson P.W."/>
            <person name="Bidwell S."/>
            <person name="Biedler J."/>
            <person name="Birney E."/>
            <person name="Bruggner R.V."/>
            <person name="Costas J."/>
            <person name="Coy M.R."/>
            <person name="Crabtree J."/>
            <person name="Crawford M."/>
            <person name="Debruyn B."/>
            <person name="Decaprio D."/>
            <person name="Eiglmeier K."/>
            <person name="Eisenstadt E."/>
            <person name="El-Dorry H."/>
            <person name="Gelbart W.M."/>
            <person name="Gomes S.L."/>
            <person name="Hammond M."/>
            <person name="Hannick L.I."/>
            <person name="Hogan J.R."/>
            <person name="Holmes M.H."/>
            <person name="Jaffe D."/>
            <person name="Johnston J.S."/>
            <person name="Kennedy R.C."/>
            <person name="Koo H."/>
            <person name="Kravitz S."/>
            <person name="Kriventseva E.V."/>
            <person name="Kulp D."/>
            <person name="Labutti K."/>
            <person name="Lee E."/>
            <person name="Li S."/>
            <person name="Lovin D.D."/>
            <person name="Mao C."/>
            <person name="Mauceli E."/>
            <person name="Menck C.F."/>
            <person name="Miller J.R."/>
            <person name="Montgomery P."/>
            <person name="Mori A."/>
            <person name="Nascimento A.L."/>
            <person name="Naveira H.F."/>
            <person name="Nusbaum C."/>
            <person name="O'leary S."/>
            <person name="Orvis J."/>
            <person name="Pertea M."/>
            <person name="Quesneville H."/>
            <person name="Reidenbach K.R."/>
            <person name="Rogers Y.H."/>
            <person name="Roth C.W."/>
            <person name="Schneider J.R."/>
            <person name="Schatz M."/>
            <person name="Shumway M."/>
            <person name="Stanke M."/>
            <person name="Stinson E.O."/>
            <person name="Tubio J.M."/>
            <person name="Vanzee J.P."/>
            <person name="Verjovski-Almeida S."/>
            <person name="Werner D."/>
            <person name="White O."/>
            <person name="Wyder S."/>
            <person name="Zeng Q."/>
            <person name="Zhao Q."/>
            <person name="Zhao Y."/>
            <person name="Hill C.A."/>
            <person name="Raikhel A.S."/>
            <person name="Soares M.B."/>
            <person name="Knudson D.L."/>
            <person name="Lee N.H."/>
            <person name="Galagan J."/>
            <person name="Salzberg S.L."/>
            <person name="Paulsen I.T."/>
            <person name="Dimopoulos G."/>
            <person name="Collins F.H."/>
            <person name="Birren B."/>
            <person name="Fraser-Liggett C.M."/>
            <person name="Severson D.W."/>
        </authorList>
    </citation>
    <scope>NUCLEOTIDE SEQUENCE [LARGE SCALE GENOMIC DNA]</scope>
    <source>
        <strain evidence="8">Liverpool</strain>
    </source>
</reference>
<comment type="subcellular location">
    <subcellularLocation>
        <location evidence="1">Nucleus</location>
    </subcellularLocation>
</comment>
<dbReference type="EMBL" id="CH477673">
    <property type="protein sequence ID" value="EAT37401.1"/>
    <property type="molecule type" value="Genomic_DNA"/>
</dbReference>
<reference evidence="8" key="3">
    <citation type="submission" date="2012-09" db="EMBL/GenBank/DDBJ databases">
        <authorList>
            <consortium name="VectorBase"/>
        </authorList>
    </citation>
    <scope>NUCLEOTIDE SEQUENCE</scope>
    <source>
        <strain evidence="8">Liverpool</strain>
    </source>
</reference>
<keyword evidence="4" id="KW-0862">Zinc</keyword>
<sequence length="518" mass="56805">MADDEQFSLCWNNFNTNLSAGFHESLVRGDLVDVTLAAEGQLVKAHRLILSVCSPYFRKMFTQMPANQHAFIFLKDVSHSALKDLIQFMYCGEVNVKQDALPAFISTAEALQIKGLTETGESAPTHPSPAKEASHIPSASSTTIPSLASSPRAKPIVRSRIQSYKLDSDDGSDHEKIVQIQATSTPASVASASSSTATTQVSVPQQVQILQQQTPQAQKRTLQQRASITPQTTQIMKRAKLTDPLEASEPTQIQTVQIVKQIAPTPQPSVSSEPEYVEMPIETINPKAEPEYADDPSEVEAIDTEHEQEQSLAEQEAAEHDQAEDDSAHYVEDETYGDMSKYDETYFAEGDDAKAGASGFSESYAESGTGADQAAQDLHSLIEFAFSVTPSPTPTSKSPSPVPRPAVRPAKPRRPRKPEPIVLDDQPLVLYASQRGKHLLVLENYTFSKNNTVADTTYWACRVVTNHVKCKARASTTRKLNGLFRIVLGNATHNHLPKMASKILLEPADEPNVFYMKS</sequence>
<dbReference type="SMART" id="SM00225">
    <property type="entry name" value="BTB"/>
    <property type="match status" value="1"/>
</dbReference>
<dbReference type="PANTHER" id="PTHR23110:SF92">
    <property type="entry name" value="MODIFIER OF MDG4"/>
    <property type="match status" value="1"/>
</dbReference>
<keyword evidence="2" id="KW-0479">Metal-binding</keyword>
<dbReference type="VEuPathDB" id="VectorBase:AAEL010576"/>
<name>Q16SI0_AEDAE</name>
<evidence type="ECO:0000256" key="3">
    <source>
        <dbReference type="ARBA" id="ARBA00022771"/>
    </source>
</evidence>
<accession>Q16SI0</accession>
<dbReference type="Proteomes" id="UP000682892">
    <property type="component" value="Unassembled WGS sequence"/>
</dbReference>
<evidence type="ECO:0000256" key="1">
    <source>
        <dbReference type="ARBA" id="ARBA00004123"/>
    </source>
</evidence>
<dbReference type="GO" id="GO:0006357">
    <property type="term" value="P:regulation of transcription by RNA polymerase II"/>
    <property type="evidence" value="ECO:0007669"/>
    <property type="project" value="TreeGrafter"/>
</dbReference>
<dbReference type="InterPro" id="IPR000210">
    <property type="entry name" value="BTB/POZ_dom"/>
</dbReference>
<keyword evidence="5" id="KW-0539">Nucleus</keyword>
<evidence type="ECO:0000313" key="9">
    <source>
        <dbReference type="Proteomes" id="UP000682892"/>
    </source>
</evidence>
<gene>
    <name evidence="8" type="ORF">AaeL_AAEL010576</name>
</gene>
<evidence type="ECO:0000256" key="6">
    <source>
        <dbReference type="SAM" id="MobiDB-lite"/>
    </source>
</evidence>
<reference evidence="8" key="1">
    <citation type="submission" date="2005-10" db="EMBL/GenBank/DDBJ databases">
        <authorList>
            <person name="Loftus B.J."/>
            <person name="Nene V.M."/>
            <person name="Hannick L.I."/>
            <person name="Bidwell S."/>
            <person name="Haas B."/>
            <person name="Amedeo P."/>
            <person name="Orvis J."/>
            <person name="Wortman J.R."/>
            <person name="White O.R."/>
            <person name="Salzberg S."/>
            <person name="Shumway M."/>
            <person name="Koo H."/>
            <person name="Zhao Y."/>
            <person name="Holmes M."/>
            <person name="Miller J."/>
            <person name="Schatz M."/>
            <person name="Pop M."/>
            <person name="Pai G."/>
            <person name="Utterback T."/>
            <person name="Rogers Y.-H."/>
            <person name="Kravitz S."/>
            <person name="Fraser C.M."/>
        </authorList>
    </citation>
    <scope>NUCLEOTIDE SEQUENCE</scope>
    <source>
        <strain evidence="8">Liverpool</strain>
    </source>
</reference>
<dbReference type="Pfam" id="PF00651">
    <property type="entry name" value="BTB"/>
    <property type="match status" value="1"/>
</dbReference>
<evidence type="ECO:0000256" key="5">
    <source>
        <dbReference type="ARBA" id="ARBA00023242"/>
    </source>
</evidence>
<dbReference type="Gene3D" id="2.20.25.240">
    <property type="match status" value="1"/>
</dbReference>
<protein>
    <submittedName>
        <fullName evidence="8">AAEL010576-PT</fullName>
    </submittedName>
</protein>
<dbReference type="SUPFAM" id="SSF54695">
    <property type="entry name" value="POZ domain"/>
    <property type="match status" value="1"/>
</dbReference>
<dbReference type="Pfam" id="PF04500">
    <property type="entry name" value="FLYWCH"/>
    <property type="match status" value="1"/>
</dbReference>
<keyword evidence="3" id="KW-0863">Zinc-finger</keyword>
<feature type="region of interest" description="Disordered" evidence="6">
    <location>
        <begin position="303"/>
        <end position="337"/>
    </location>
</feature>
<dbReference type="InterPro" id="IPR051095">
    <property type="entry name" value="Dros_DevTransReg"/>
</dbReference>
<dbReference type="CDD" id="cd18315">
    <property type="entry name" value="BTB_POZ_BAB-like"/>
    <property type="match status" value="1"/>
</dbReference>
<dbReference type="InterPro" id="IPR011333">
    <property type="entry name" value="SKP1/BTB/POZ_sf"/>
</dbReference>
<dbReference type="PANTHER" id="PTHR23110">
    <property type="entry name" value="BTB DOMAIN TRANSCRIPTION FACTOR"/>
    <property type="match status" value="1"/>
</dbReference>
<feature type="compositionally biased region" description="Polar residues" evidence="6">
    <location>
        <begin position="137"/>
        <end position="149"/>
    </location>
</feature>
<feature type="compositionally biased region" description="Low complexity" evidence="6">
    <location>
        <begin position="388"/>
        <end position="399"/>
    </location>
</feature>
<evidence type="ECO:0000259" key="7">
    <source>
        <dbReference type="PROSITE" id="PS50097"/>
    </source>
</evidence>
<dbReference type="FunFam" id="3.30.710.10:FF:000036">
    <property type="entry name" value="Mod(Mdg4), isoform H"/>
    <property type="match status" value="1"/>
</dbReference>
<feature type="domain" description="BTB" evidence="7">
    <location>
        <begin position="32"/>
        <end position="98"/>
    </location>
</feature>
<evidence type="ECO:0000256" key="2">
    <source>
        <dbReference type="ARBA" id="ARBA00022723"/>
    </source>
</evidence>
<feature type="region of interest" description="Disordered" evidence="6">
    <location>
        <begin position="119"/>
        <end position="153"/>
    </location>
</feature>
<feature type="compositionally biased region" description="Basic and acidic residues" evidence="6">
    <location>
        <begin position="317"/>
        <end position="332"/>
    </location>
</feature>
<dbReference type="PROSITE" id="PS50097">
    <property type="entry name" value="BTB"/>
    <property type="match status" value="1"/>
</dbReference>
<dbReference type="GO" id="GO:0005634">
    <property type="term" value="C:nucleus"/>
    <property type="evidence" value="ECO:0007669"/>
    <property type="project" value="UniProtKB-SubCell"/>
</dbReference>
<dbReference type="InterPro" id="IPR007588">
    <property type="entry name" value="Znf_FLYWCH"/>
</dbReference>